<accession>A0A927AXQ5</accession>
<proteinExistence type="predicted"/>
<dbReference type="Pfam" id="PF01833">
    <property type="entry name" value="TIG"/>
    <property type="match status" value="3"/>
</dbReference>
<protein>
    <submittedName>
        <fullName evidence="3">IPT/TIG domain-containing protein</fullName>
    </submittedName>
</protein>
<dbReference type="Proteomes" id="UP000653797">
    <property type="component" value="Unassembled WGS sequence"/>
</dbReference>
<name>A0A927AXQ5_9BACT</name>
<gene>
    <name evidence="3" type="ORF">IC230_02155</name>
</gene>
<evidence type="ECO:0000313" key="4">
    <source>
        <dbReference type="Proteomes" id="UP000653797"/>
    </source>
</evidence>
<dbReference type="InterPro" id="IPR002909">
    <property type="entry name" value="IPT_dom"/>
</dbReference>
<dbReference type="InterPro" id="IPR014756">
    <property type="entry name" value="Ig_E-set"/>
</dbReference>
<comment type="caution">
    <text evidence="3">The sequence shown here is derived from an EMBL/GenBank/DDBJ whole genome shotgun (WGS) entry which is preliminary data.</text>
</comment>
<dbReference type="PANTHER" id="PTHR31341:SF4">
    <property type="entry name" value="IPT_TIG DOMAIN-CONTAINING PROTEIN-RELATED"/>
    <property type="match status" value="1"/>
</dbReference>
<dbReference type="InterPro" id="IPR052014">
    <property type="entry name" value="Dictyostelium_Tiger"/>
</dbReference>
<dbReference type="InterPro" id="IPR013783">
    <property type="entry name" value="Ig-like_fold"/>
</dbReference>
<dbReference type="SUPFAM" id="SSF81296">
    <property type="entry name" value="E set domains"/>
    <property type="match status" value="5"/>
</dbReference>
<organism evidence="3 4">
    <name type="scientific">Spirosoma validum</name>
    <dbReference type="NCBI Taxonomy" id="2771355"/>
    <lineage>
        <taxon>Bacteria</taxon>
        <taxon>Pseudomonadati</taxon>
        <taxon>Bacteroidota</taxon>
        <taxon>Cytophagia</taxon>
        <taxon>Cytophagales</taxon>
        <taxon>Cytophagaceae</taxon>
        <taxon>Spirosoma</taxon>
    </lineage>
</organism>
<evidence type="ECO:0000256" key="1">
    <source>
        <dbReference type="ARBA" id="ARBA00023180"/>
    </source>
</evidence>
<evidence type="ECO:0000259" key="2">
    <source>
        <dbReference type="Pfam" id="PF01833"/>
    </source>
</evidence>
<keyword evidence="1" id="KW-0325">Glycoprotein</keyword>
<dbReference type="RefSeq" id="WP_191037317.1">
    <property type="nucleotide sequence ID" value="NZ_JACXAA010000001.1"/>
</dbReference>
<feature type="domain" description="IPT/TIG" evidence="2">
    <location>
        <begin position="192"/>
        <end position="267"/>
    </location>
</feature>
<reference evidence="3" key="1">
    <citation type="submission" date="2020-09" db="EMBL/GenBank/DDBJ databases">
        <authorList>
            <person name="Kim M.K."/>
        </authorList>
    </citation>
    <scope>NUCLEOTIDE SEQUENCE</scope>
    <source>
        <strain evidence="3">BT704</strain>
    </source>
</reference>
<evidence type="ECO:0000313" key="3">
    <source>
        <dbReference type="EMBL" id="MBD2751680.1"/>
    </source>
</evidence>
<sequence>MKSTIQLLFFFALILSVLGCRIQSTPPELISLSDRQALVGKNITLTGHQFGSAPVVLFGVATSIISATIVSNDDNSITVKVPYVAPGLTQIRVQTEQGTTDPLPFIVLQPSPEVVSITPTNGLPGTEVVITGDFLNRIKSIRFDGVNAIIKDTSAQKLIVQIPSNVPRGSSSVSIETQGGLFTSSFIVAGTPQITSLSPLKTRPGAPIVIKGVNLSDGVVLINGRSPDKTQTTVSDSEIRTVVPIETPSGLVTVTVFDKLVATSKDTLQIYQPPVIARLSEQNVVAGDKIIVEGRNLSTVSALSFGNVTATFRVLSDTQLEAVVPLVPSSAATTVSVSSLGGNATSSVSLFVYLAPSDVTFTPTRQIRGWSITATGKNFYRLTDVRLNGISAPITATTEGTSVTFNVPTNAMSGPITIANRAGLSSSAALLVVVQNPVVSSFLPAKAQVGQRVVIQGDFLLNAQIFFAGSLTPAVDGGKITDTERWVLVPSGAQTGPLRVLNETNNATTTPTSFTVLP</sequence>
<feature type="domain" description="IPT/TIG" evidence="2">
    <location>
        <begin position="274"/>
        <end position="353"/>
    </location>
</feature>
<feature type="domain" description="IPT/TIG" evidence="2">
    <location>
        <begin position="112"/>
        <end position="183"/>
    </location>
</feature>
<keyword evidence="4" id="KW-1185">Reference proteome</keyword>
<dbReference type="Gene3D" id="2.60.40.10">
    <property type="entry name" value="Immunoglobulins"/>
    <property type="match status" value="6"/>
</dbReference>
<dbReference type="PROSITE" id="PS51257">
    <property type="entry name" value="PROKAR_LIPOPROTEIN"/>
    <property type="match status" value="1"/>
</dbReference>
<dbReference type="AlphaFoldDB" id="A0A927AXQ5"/>
<dbReference type="PANTHER" id="PTHR31341">
    <property type="entry name" value="IPT/TIG DOMAIN-CONTAINING PROTEIN-RELATED-RELATED"/>
    <property type="match status" value="1"/>
</dbReference>
<dbReference type="EMBL" id="JACXAA010000001">
    <property type="protein sequence ID" value="MBD2751680.1"/>
    <property type="molecule type" value="Genomic_DNA"/>
</dbReference>